<feature type="signal peptide" evidence="1">
    <location>
        <begin position="1"/>
        <end position="23"/>
    </location>
</feature>
<name>A0AAU7DHE5_9BACT</name>
<organism evidence="2">
    <name type="scientific">Telmatobacter sp. DSM 110680</name>
    <dbReference type="NCBI Taxonomy" id="3036704"/>
    <lineage>
        <taxon>Bacteria</taxon>
        <taxon>Pseudomonadati</taxon>
        <taxon>Acidobacteriota</taxon>
        <taxon>Terriglobia</taxon>
        <taxon>Terriglobales</taxon>
        <taxon>Acidobacteriaceae</taxon>
        <taxon>Telmatobacter</taxon>
    </lineage>
</organism>
<accession>A0AAU7DHE5</accession>
<dbReference type="RefSeq" id="WP_348261772.1">
    <property type="nucleotide sequence ID" value="NZ_CP121196.1"/>
</dbReference>
<proteinExistence type="predicted"/>
<gene>
    <name evidence="2" type="ORF">P8935_18455</name>
</gene>
<sequence length="607" mass="67066">MCWRIIRTTLLLILLGAVVEAVAQAPTYYEFHPQSIMTLGGGFSVSDLTQAKQQCVKFDVKPLDRDATLSTKATIELATSSQTLRQALSMDSSIDVSYLMFTGSASFSMSQENIATNDDVNLVMNFTNEYGRVGIENEQLYPFAQTLLDQHQLTEFHNQCGDQLVLIERRGASVSTIITLRSVNATAKSKLAGSLGAKVDLGVLSGDLKSTIAGEIDRAAGEGRLSIEVVSTGGQGFAALSTVVRQTTDSKTAIFEKLQAALGDYLKSFTPANAAPLGFHVGPMLNYSQSQDDLWGIEKEDRLSVLVDTYRRLYRERVDIQSILSKQDPRAGVYSEPEIDQLRALQNPVNEYLVQLAEVHRRCKAATNENLSVCELPQNKPPVPTFLEPIINPWVESLVVVDGKLLTSGQSRAIFEDPGSGEFLTRVRRRTPEAKTAAEVLKIHGRILDAALIATDEEGGNEQLRVFYPKHTRGDTLGFSGTGITIGLSGFYHAQEDLDDLSPFGAAYYYANTRECGFALDQGTWSRDQKYLSGQISLNIRDAFGQQFKYELASFQTGQRHEFEHDYYLIVDETNGPNGRFIPLEDCSGDVLRPEYNKWTKANSNAN</sequence>
<dbReference type="EMBL" id="CP121196">
    <property type="protein sequence ID" value="XBH16543.1"/>
    <property type="molecule type" value="Genomic_DNA"/>
</dbReference>
<protein>
    <submittedName>
        <fullName evidence="2">Uncharacterized protein</fullName>
    </submittedName>
</protein>
<keyword evidence="1" id="KW-0732">Signal</keyword>
<feature type="chain" id="PRO_5043828962" evidence="1">
    <location>
        <begin position="24"/>
        <end position="607"/>
    </location>
</feature>
<dbReference type="AlphaFoldDB" id="A0AAU7DHE5"/>
<evidence type="ECO:0000313" key="2">
    <source>
        <dbReference type="EMBL" id="XBH16543.1"/>
    </source>
</evidence>
<evidence type="ECO:0000256" key="1">
    <source>
        <dbReference type="SAM" id="SignalP"/>
    </source>
</evidence>
<reference evidence="2" key="1">
    <citation type="submission" date="2023-03" db="EMBL/GenBank/DDBJ databases">
        <title>Edaphobacter sp.</title>
        <authorList>
            <person name="Huber K.J."/>
            <person name="Papendorf J."/>
            <person name="Pilke C."/>
            <person name="Bunk B."/>
            <person name="Sproeer C."/>
            <person name="Pester M."/>
        </authorList>
    </citation>
    <scope>NUCLEOTIDE SEQUENCE</scope>
    <source>
        <strain evidence="2">DSM 110680</strain>
    </source>
</reference>